<dbReference type="KEGG" id="aue:C5O00_00385"/>
<organism evidence="2 3">
    <name type="scientific">Pukyongia salina</name>
    <dbReference type="NCBI Taxonomy" id="2094025"/>
    <lineage>
        <taxon>Bacteria</taxon>
        <taxon>Pseudomonadati</taxon>
        <taxon>Bacteroidota</taxon>
        <taxon>Flavobacteriia</taxon>
        <taxon>Flavobacteriales</taxon>
        <taxon>Flavobacteriaceae</taxon>
        <taxon>Pukyongia</taxon>
    </lineage>
</organism>
<dbReference type="OrthoDB" id="1367298at2"/>
<accession>A0A2S0HU59</accession>
<evidence type="ECO:0000313" key="2">
    <source>
        <dbReference type="EMBL" id="AVI49703.1"/>
    </source>
</evidence>
<feature type="transmembrane region" description="Helical" evidence="1">
    <location>
        <begin position="31"/>
        <end position="51"/>
    </location>
</feature>
<dbReference type="RefSeq" id="WP_105213921.1">
    <property type="nucleotide sequence ID" value="NZ_CP027062.1"/>
</dbReference>
<gene>
    <name evidence="2" type="ORF">C5O00_00385</name>
</gene>
<proteinExistence type="predicted"/>
<keyword evidence="1" id="KW-1133">Transmembrane helix</keyword>
<protein>
    <submittedName>
        <fullName evidence="2">Uncharacterized protein</fullName>
    </submittedName>
</protein>
<dbReference type="EMBL" id="CP027062">
    <property type="protein sequence ID" value="AVI49703.1"/>
    <property type="molecule type" value="Genomic_DNA"/>
</dbReference>
<dbReference type="Proteomes" id="UP000238442">
    <property type="component" value="Chromosome"/>
</dbReference>
<evidence type="ECO:0000256" key="1">
    <source>
        <dbReference type="SAM" id="Phobius"/>
    </source>
</evidence>
<dbReference type="AlphaFoldDB" id="A0A2S0HU59"/>
<feature type="transmembrane region" description="Helical" evidence="1">
    <location>
        <begin position="7"/>
        <end position="25"/>
    </location>
</feature>
<sequence length="75" mass="8671">MKASAMILIAFTTVILLTVVIFSAINVPFGWVFVFTTFGQLMLLLSVYRILKDDYQTIKTFEDLYEDHDIGDNFR</sequence>
<reference evidence="2 3" key="1">
    <citation type="submission" date="2018-02" db="EMBL/GenBank/DDBJ databases">
        <title>Genomic analysis of the strain RR4-38 isolated from a seawater recirculating aquaculture system.</title>
        <authorList>
            <person name="Kim Y.-S."/>
            <person name="Jang Y.H."/>
            <person name="Kim K.-H."/>
        </authorList>
    </citation>
    <scope>NUCLEOTIDE SEQUENCE [LARGE SCALE GENOMIC DNA]</scope>
    <source>
        <strain evidence="2 3">RR4-38</strain>
    </source>
</reference>
<evidence type="ECO:0000313" key="3">
    <source>
        <dbReference type="Proteomes" id="UP000238442"/>
    </source>
</evidence>
<name>A0A2S0HU59_9FLAO</name>
<keyword evidence="1" id="KW-0472">Membrane</keyword>
<keyword evidence="1" id="KW-0812">Transmembrane</keyword>
<keyword evidence="3" id="KW-1185">Reference proteome</keyword>